<evidence type="ECO:0000313" key="4">
    <source>
        <dbReference type="Proteomes" id="UP000255334"/>
    </source>
</evidence>
<feature type="region of interest" description="Disordered" evidence="1">
    <location>
        <begin position="48"/>
        <end position="88"/>
    </location>
</feature>
<evidence type="ECO:0000313" key="3">
    <source>
        <dbReference type="EMBL" id="RDS83298.1"/>
    </source>
</evidence>
<dbReference type="Proteomes" id="UP000255334">
    <property type="component" value="Unassembled WGS sequence"/>
</dbReference>
<reference evidence="3 4" key="1">
    <citation type="submission" date="2018-07" db="EMBL/GenBank/DDBJ databases">
        <title>Dyella monticola sp. nov. and Dyella psychrodurans sp. nov. isolated from monsoon evergreen broad-leaved forest soil of Dinghu Mountain, China.</title>
        <authorList>
            <person name="Gao Z."/>
            <person name="Qiu L."/>
        </authorList>
    </citation>
    <scope>NUCLEOTIDE SEQUENCE [LARGE SCALE GENOMIC DNA]</scope>
    <source>
        <strain evidence="3 4">4MSK11</strain>
    </source>
</reference>
<accession>A0A370X4H7</accession>
<proteinExistence type="predicted"/>
<feature type="chain" id="PRO_5016587826" evidence="2">
    <location>
        <begin position="21"/>
        <end position="202"/>
    </location>
</feature>
<feature type="signal peptide" evidence="2">
    <location>
        <begin position="1"/>
        <end position="20"/>
    </location>
</feature>
<organism evidence="3 4">
    <name type="scientific">Dyella psychrodurans</name>
    <dbReference type="NCBI Taxonomy" id="1927960"/>
    <lineage>
        <taxon>Bacteria</taxon>
        <taxon>Pseudomonadati</taxon>
        <taxon>Pseudomonadota</taxon>
        <taxon>Gammaproteobacteria</taxon>
        <taxon>Lysobacterales</taxon>
        <taxon>Rhodanobacteraceae</taxon>
        <taxon>Dyella</taxon>
    </lineage>
</organism>
<sequence length="202" mass="22013">MLLVYVLLFAWANVPAPAVADTTTVYKCVAANGSVIYQGTPCAHGQREQTMQLQDDGPVSSPLPTPVDDTPRMATTPPPAPAKPPSMPPAPMYRCIRATDNKPYVSSNGNPQPYYAPLAMTGIVPTPIGQNYGGRVSPNAAMIASHYTLMQDTCQPMTPQDTCTTLRDEYDENEKKLSRTFKSDQPPLLQRESELLAQLQQC</sequence>
<dbReference type="EMBL" id="QRBF01000004">
    <property type="protein sequence ID" value="RDS83298.1"/>
    <property type="molecule type" value="Genomic_DNA"/>
</dbReference>
<name>A0A370X4H7_9GAMM</name>
<gene>
    <name evidence="3" type="ORF">DWU99_12195</name>
</gene>
<evidence type="ECO:0000256" key="1">
    <source>
        <dbReference type="SAM" id="MobiDB-lite"/>
    </source>
</evidence>
<comment type="caution">
    <text evidence="3">The sequence shown here is derived from an EMBL/GenBank/DDBJ whole genome shotgun (WGS) entry which is preliminary data.</text>
</comment>
<protein>
    <submittedName>
        <fullName evidence="3">DUF4124 domain-containing protein</fullName>
    </submittedName>
</protein>
<keyword evidence="4" id="KW-1185">Reference proteome</keyword>
<keyword evidence="2" id="KW-0732">Signal</keyword>
<dbReference type="AlphaFoldDB" id="A0A370X4H7"/>
<feature type="compositionally biased region" description="Pro residues" evidence="1">
    <location>
        <begin position="76"/>
        <end position="88"/>
    </location>
</feature>
<evidence type="ECO:0000256" key="2">
    <source>
        <dbReference type="SAM" id="SignalP"/>
    </source>
</evidence>